<keyword evidence="1" id="KW-0862">Zinc</keyword>
<feature type="non-terminal residue" evidence="4">
    <location>
        <position position="1230"/>
    </location>
</feature>
<feature type="compositionally biased region" description="Low complexity" evidence="2">
    <location>
        <begin position="89"/>
        <end position="98"/>
    </location>
</feature>
<gene>
    <name evidence="4" type="ORF">PCOR1329_LOCUS47275</name>
</gene>
<dbReference type="EMBL" id="CAUYUJ010015694">
    <property type="protein sequence ID" value="CAK0857067.1"/>
    <property type="molecule type" value="Genomic_DNA"/>
</dbReference>
<dbReference type="InterPro" id="IPR036875">
    <property type="entry name" value="Znf_CCHC_sf"/>
</dbReference>
<feature type="compositionally biased region" description="Polar residues" evidence="2">
    <location>
        <begin position="1040"/>
        <end position="1050"/>
    </location>
</feature>
<feature type="region of interest" description="Disordered" evidence="2">
    <location>
        <begin position="884"/>
        <end position="921"/>
    </location>
</feature>
<reference evidence="4" key="1">
    <citation type="submission" date="2023-10" db="EMBL/GenBank/DDBJ databases">
        <authorList>
            <person name="Chen Y."/>
            <person name="Shah S."/>
            <person name="Dougan E. K."/>
            <person name="Thang M."/>
            <person name="Chan C."/>
        </authorList>
    </citation>
    <scope>NUCLEOTIDE SEQUENCE [LARGE SCALE GENOMIC DNA]</scope>
</reference>
<keyword evidence="1" id="KW-0479">Metal-binding</keyword>
<dbReference type="Gene3D" id="4.10.60.10">
    <property type="entry name" value="Zinc finger, CCHC-type"/>
    <property type="match status" value="1"/>
</dbReference>
<evidence type="ECO:0000256" key="2">
    <source>
        <dbReference type="SAM" id="MobiDB-lite"/>
    </source>
</evidence>
<organism evidence="4 5">
    <name type="scientific">Prorocentrum cordatum</name>
    <dbReference type="NCBI Taxonomy" id="2364126"/>
    <lineage>
        <taxon>Eukaryota</taxon>
        <taxon>Sar</taxon>
        <taxon>Alveolata</taxon>
        <taxon>Dinophyceae</taxon>
        <taxon>Prorocentrales</taxon>
        <taxon>Prorocentraceae</taxon>
        <taxon>Prorocentrum</taxon>
    </lineage>
</organism>
<feature type="region of interest" description="Disordered" evidence="2">
    <location>
        <begin position="171"/>
        <end position="193"/>
    </location>
</feature>
<protein>
    <recommendedName>
        <fullName evidence="3">CCHC-type domain-containing protein</fullName>
    </recommendedName>
</protein>
<feature type="compositionally biased region" description="Low complexity" evidence="2">
    <location>
        <begin position="1094"/>
        <end position="1107"/>
    </location>
</feature>
<feature type="domain" description="CCHC-type" evidence="3">
    <location>
        <begin position="455"/>
        <end position="471"/>
    </location>
</feature>
<feature type="compositionally biased region" description="Low complexity" evidence="2">
    <location>
        <begin position="892"/>
        <end position="901"/>
    </location>
</feature>
<comment type="caution">
    <text evidence="4">The sequence shown here is derived from an EMBL/GenBank/DDBJ whole genome shotgun (WGS) entry which is preliminary data.</text>
</comment>
<feature type="compositionally biased region" description="Basic and acidic residues" evidence="2">
    <location>
        <begin position="1193"/>
        <end position="1222"/>
    </location>
</feature>
<feature type="compositionally biased region" description="Basic and acidic residues" evidence="2">
    <location>
        <begin position="171"/>
        <end position="185"/>
    </location>
</feature>
<feature type="compositionally biased region" description="Basic and acidic residues" evidence="2">
    <location>
        <begin position="1125"/>
        <end position="1142"/>
    </location>
</feature>
<feature type="region of interest" description="Disordered" evidence="2">
    <location>
        <begin position="388"/>
        <end position="435"/>
    </location>
</feature>
<feature type="compositionally biased region" description="Basic and acidic residues" evidence="2">
    <location>
        <begin position="388"/>
        <end position="412"/>
    </location>
</feature>
<accession>A0ABN9UCB0</accession>
<feature type="region of interest" description="Disordered" evidence="2">
    <location>
        <begin position="1015"/>
        <end position="1065"/>
    </location>
</feature>
<evidence type="ECO:0000313" key="4">
    <source>
        <dbReference type="EMBL" id="CAK0857067.1"/>
    </source>
</evidence>
<sequence length="1230" mass="135426">MRHDGLHLDQDEAEKLARLLLLDVAPTSSQSRQRDSHGGDDNSGRRRDHGQSSSAPWSSAEDRSWSGWHAPPPEHESTSAGTWSGGGAAASATETSQGRTEQWHSGGWDATRSTWQEPDCKPGEQQWASSRSTWTTASTWKSYGDEHWKDEQWGDWSSGWRWNDNYKDSKWEPNKRHSGHDDDRPSINTGKDFADPEKWRGWGDYRMWRRTVLRWRTLTDAPSHKQADRLFRSPDQDLQRKLEDLDDDTLCSSWGFDAIVKRLDLMSGERHGDERRKEGVSLDERSAQMVKVLMRGQKDYKSALSAIREMDISHREHLKARRTYATMGSEAPPPQVPTYQVERDDESLLDYSDVSSMDSDGEAEVWAIPESADVGEDDAPAALAAINQERRKTWKQNRDLKRQLKTDRKFYDRSGQGRGSEGREKARRPGHRAADGTFRARKSRLPLAELIKRTRCRVCHQKGHWSRECPQKQGAGAKDEKGSPATGMTFLYLNALDHSTSQCFDEPPPPTYAVVLLAVGPGAMVVDTAAGQGLVGEQALQKIEGHWASKGLAAPRVPPRNPSARGVGGGVKVTHTALIPVGIEGSMGVLELDVLDQVDEFSVPAKDFKAPASVFRFQNRPAKGSGVGRHFRLRAEQYVYFGTRQGFEFQVETFQSQGRVDSAGLEVADVGHEERPHAMTDRMQSQTDSAWVYGATGTYVPENLNKGEKGWACLAGWVLYWSARLAEEFGSMCRAKRFWPTNLPKSLRRLSEAYETCWHPPTLVNYGANSWGKWFVCSGCTMRVGYWELRPTKGTVKEEKMCLCKKKDAACTLRGQGWAQGATAEPQWQALICVPKPPPGAERAPLPLHPGMMAGGLAGGSVMTARQPAYQRVAEDAAKVTEALQKDQAEQRSAAAAARRASSTKRKPESDTEAMDTASDPLEEMREYQAKTERDMKGMVESQFQEMKAMIQGVMASQASQQEALERVTTTVKEQMTAIATAQGQAQEASRMIRAMAQGSSSSKADQVKVTAAAIDSPPKAEARAPQAREVPQRPVPSGHPSSLGQQMTEPQPQSPPPLAAGAPPGVAPTAWAYIGTAPLDGTSVPAAMASQAMLHQQAAANAGAPQPTRSPALGGYPTYGPPVEQKKDAVTPPRNPDRLFTADEMPIGSTGTLTTEASISLPGTDLAAPPTAAVGPYGKGNNKGKSTPSRQPENRDPWTPGPEEKAAEKRRQEYHEWKEAGWKTFHNGR</sequence>
<feature type="region of interest" description="Disordered" evidence="2">
    <location>
        <begin position="24"/>
        <end position="135"/>
    </location>
</feature>
<keyword evidence="1" id="KW-0863">Zinc-finger</keyword>
<evidence type="ECO:0000256" key="1">
    <source>
        <dbReference type="PROSITE-ProRule" id="PRU00047"/>
    </source>
</evidence>
<feature type="region of interest" description="Disordered" evidence="2">
    <location>
        <begin position="1094"/>
        <end position="1230"/>
    </location>
</feature>
<dbReference type="PROSITE" id="PS50158">
    <property type="entry name" value="ZF_CCHC"/>
    <property type="match status" value="1"/>
</dbReference>
<dbReference type="SUPFAM" id="SSF57756">
    <property type="entry name" value="Retrovirus zinc finger-like domains"/>
    <property type="match status" value="1"/>
</dbReference>
<proteinExistence type="predicted"/>
<name>A0ABN9UCB0_9DINO</name>
<feature type="compositionally biased region" description="Basic and acidic residues" evidence="2">
    <location>
        <begin position="32"/>
        <end position="45"/>
    </location>
</feature>
<evidence type="ECO:0000313" key="5">
    <source>
        <dbReference type="Proteomes" id="UP001189429"/>
    </source>
</evidence>
<feature type="compositionally biased region" description="Polar residues" evidence="2">
    <location>
        <begin position="1150"/>
        <end position="1159"/>
    </location>
</feature>
<dbReference type="Proteomes" id="UP001189429">
    <property type="component" value="Unassembled WGS sequence"/>
</dbReference>
<evidence type="ECO:0000259" key="3">
    <source>
        <dbReference type="PROSITE" id="PS50158"/>
    </source>
</evidence>
<keyword evidence="5" id="KW-1185">Reference proteome</keyword>
<dbReference type="InterPro" id="IPR001878">
    <property type="entry name" value="Znf_CCHC"/>
</dbReference>
<dbReference type="SMART" id="SM00343">
    <property type="entry name" value="ZnF_C2HC"/>
    <property type="match status" value="1"/>
</dbReference>